<dbReference type="Gene3D" id="1.10.12.10">
    <property type="entry name" value="Lyase 2-enoyl-coa Hydratase, Chain A, domain 2"/>
    <property type="match status" value="1"/>
</dbReference>
<dbReference type="GO" id="GO:0016836">
    <property type="term" value="F:hydro-lyase activity"/>
    <property type="evidence" value="ECO:0007669"/>
    <property type="project" value="UniProtKB-ARBA"/>
</dbReference>
<dbReference type="AlphaFoldDB" id="A0A4P6UZW8"/>
<dbReference type="CDD" id="cd06558">
    <property type="entry name" value="crotonase-like"/>
    <property type="match status" value="1"/>
</dbReference>
<dbReference type="OrthoDB" id="9775794at2"/>
<evidence type="ECO:0000256" key="3">
    <source>
        <dbReference type="RuleBase" id="RU003707"/>
    </source>
</evidence>
<dbReference type="KEGG" id="rpod:E0E05_04335"/>
<protein>
    <submittedName>
        <fullName evidence="4">Enoyl-CoA hydratase</fullName>
    </submittedName>
</protein>
<reference evidence="4 5" key="1">
    <citation type="journal article" date="2017" name="Int. J. Syst. Evol. Microbiol.">
        <title>Roseitalea porphyridii gen. nov., sp. nov., isolated from a red alga, and reclassification of Hoeflea suaedae Chung et al. 2013 as Pseudohoeflea suaedae gen. nov., comb. nov.</title>
        <authorList>
            <person name="Hyeon J.W."/>
            <person name="Jeong S.E."/>
            <person name="Baek K."/>
            <person name="Jeon C.O."/>
        </authorList>
    </citation>
    <scope>NUCLEOTIDE SEQUENCE [LARGE SCALE GENOMIC DNA]</scope>
    <source>
        <strain evidence="4 5">MA7-20</strain>
    </source>
</reference>
<dbReference type="PANTHER" id="PTHR11941">
    <property type="entry name" value="ENOYL-COA HYDRATASE-RELATED"/>
    <property type="match status" value="1"/>
</dbReference>
<organism evidence="4 5">
    <name type="scientific">Roseitalea porphyridii</name>
    <dbReference type="NCBI Taxonomy" id="1852022"/>
    <lineage>
        <taxon>Bacteria</taxon>
        <taxon>Pseudomonadati</taxon>
        <taxon>Pseudomonadota</taxon>
        <taxon>Alphaproteobacteria</taxon>
        <taxon>Hyphomicrobiales</taxon>
        <taxon>Ahrensiaceae</taxon>
        <taxon>Roseitalea</taxon>
    </lineage>
</organism>
<dbReference type="InterPro" id="IPR014748">
    <property type="entry name" value="Enoyl-CoA_hydra_C"/>
</dbReference>
<evidence type="ECO:0000256" key="1">
    <source>
        <dbReference type="ARBA" id="ARBA00005254"/>
    </source>
</evidence>
<dbReference type="InterPro" id="IPR001753">
    <property type="entry name" value="Enoyl-CoA_hydra/iso"/>
</dbReference>
<dbReference type="PROSITE" id="PS00166">
    <property type="entry name" value="ENOYL_COA_HYDRATASE"/>
    <property type="match status" value="1"/>
</dbReference>
<comment type="similarity">
    <text evidence="1 3">Belongs to the enoyl-CoA hydratase/isomerase family.</text>
</comment>
<keyword evidence="2" id="KW-0456">Lyase</keyword>
<sequence length="257" mass="27696">MSEPSIISERRDRVLLITLNRPGQLNALSADTIAELNALLVPADKDPSLGCIVITGSEKAFAAGADIKEMQDKSYQAMARQDYFAEWETFARLRTPRIAAVNGYALGGGCELMLMCDFAIAGRSARFGLPEIKLGVMPGMGGTQRLPRLVGRALAMDLILTGRTMEADEALAAGLVARLVEDDAVVETALQAAQTIAGYSKPATLLARDAVNRADEVSLSEGTLFERRVFHSLFATSDQREGMTAFVEKRPPVFTGN</sequence>
<dbReference type="Gene3D" id="3.90.226.10">
    <property type="entry name" value="2-enoyl-CoA Hydratase, Chain A, domain 1"/>
    <property type="match status" value="1"/>
</dbReference>
<dbReference type="PANTHER" id="PTHR11941:SF54">
    <property type="entry name" value="ENOYL-COA HYDRATASE, MITOCHONDRIAL"/>
    <property type="match status" value="1"/>
</dbReference>
<dbReference type="RefSeq" id="WP_131615605.1">
    <property type="nucleotide sequence ID" value="NZ_CP036532.1"/>
</dbReference>
<dbReference type="InterPro" id="IPR018376">
    <property type="entry name" value="Enoyl-CoA_hyd/isom_CS"/>
</dbReference>
<evidence type="ECO:0000313" key="5">
    <source>
        <dbReference type="Proteomes" id="UP000293719"/>
    </source>
</evidence>
<dbReference type="FunFam" id="1.10.12.10:FF:000001">
    <property type="entry name" value="Probable enoyl-CoA hydratase, mitochondrial"/>
    <property type="match status" value="1"/>
</dbReference>
<evidence type="ECO:0000313" key="4">
    <source>
        <dbReference type="EMBL" id="QBK29894.1"/>
    </source>
</evidence>
<dbReference type="Proteomes" id="UP000293719">
    <property type="component" value="Chromosome"/>
</dbReference>
<dbReference type="FunFam" id="3.90.226.10:FF:000009">
    <property type="entry name" value="Carnitinyl-CoA dehydratase"/>
    <property type="match status" value="1"/>
</dbReference>
<keyword evidence="5" id="KW-1185">Reference proteome</keyword>
<dbReference type="EMBL" id="CP036532">
    <property type="protein sequence ID" value="QBK29894.1"/>
    <property type="molecule type" value="Genomic_DNA"/>
</dbReference>
<accession>A0A4P6UZW8</accession>
<dbReference type="GO" id="GO:0006635">
    <property type="term" value="P:fatty acid beta-oxidation"/>
    <property type="evidence" value="ECO:0007669"/>
    <property type="project" value="TreeGrafter"/>
</dbReference>
<dbReference type="GeneID" id="90766515"/>
<name>A0A4P6UZW8_9HYPH</name>
<dbReference type="SUPFAM" id="SSF52096">
    <property type="entry name" value="ClpP/crotonase"/>
    <property type="match status" value="1"/>
</dbReference>
<dbReference type="Pfam" id="PF00378">
    <property type="entry name" value="ECH_1"/>
    <property type="match status" value="1"/>
</dbReference>
<evidence type="ECO:0000256" key="2">
    <source>
        <dbReference type="ARBA" id="ARBA00023239"/>
    </source>
</evidence>
<proteinExistence type="inferred from homology"/>
<dbReference type="InterPro" id="IPR029045">
    <property type="entry name" value="ClpP/crotonase-like_dom_sf"/>
</dbReference>
<gene>
    <name evidence="4" type="ORF">E0E05_04335</name>
</gene>